<dbReference type="EMBL" id="KY290953">
    <property type="protein sequence ID" value="APU01261.1"/>
    <property type="molecule type" value="Genomic_DNA"/>
</dbReference>
<protein>
    <submittedName>
        <fullName evidence="2">Putative DNA-binding protein</fullName>
    </submittedName>
</protein>
<reference evidence="2 3" key="1">
    <citation type="journal article" date="2017" name="Sci. Rep.">
        <title>Characterization and diversity of phages infecting Aeromonas salmonicida subsp. salmonicida.</title>
        <authorList>
            <person name="Vincent A.T."/>
            <person name="Paquet V.E."/>
            <person name="Bernatchez A."/>
            <person name="Tremblay D.M."/>
            <person name="Moineau S."/>
            <person name="Charette S.J."/>
        </authorList>
    </citation>
    <scope>NUCLEOTIDE SEQUENCE [LARGE SCALE GENOMIC DNA]</scope>
</reference>
<organism evidence="2 3">
    <name type="scientific">Aeromonas phage 51</name>
    <dbReference type="NCBI Taxonomy" id="1932901"/>
    <lineage>
        <taxon>Viruses</taxon>
        <taxon>Duplodnaviria</taxon>
        <taxon>Heunggongvirae</taxon>
        <taxon>Uroviricota</taxon>
        <taxon>Caudoviricetes</taxon>
        <taxon>Popoffvirus</taxon>
        <taxon>Popoffvirus pv56</taxon>
    </lineage>
</organism>
<proteinExistence type="predicted"/>
<accession>A0A219YB91</accession>
<sequence length="238" mass="26696">MNQIIEMSSEMTMSTREIADMLGARHADIIKSVCRLHDAGAICHDTTLPFREFKTERGNTYIEYMLNKLDSITLVAQNSPQFTAALVKRWDELERGVAKPSFMDSLSPAAVIMLEDLDRQLKESRQQLAIAAPKAEFVDRYVESTGNLGFRQVAKLLKVKETELREFLIGNKVMYRLAGVMTPYAGHIDAGRFVVKAGMAEHGDSSHAYSQAKFTPKGVEWLAGELAKHEAKKLMEVE</sequence>
<feature type="domain" description="Antirepressor protein C-terminal" evidence="1">
    <location>
        <begin position="126"/>
        <end position="228"/>
    </location>
</feature>
<evidence type="ECO:0000259" key="1">
    <source>
        <dbReference type="Pfam" id="PF03374"/>
    </source>
</evidence>
<dbReference type="Pfam" id="PF03374">
    <property type="entry name" value="ANT"/>
    <property type="match status" value="1"/>
</dbReference>
<dbReference type="InterPro" id="IPR005039">
    <property type="entry name" value="Ant_C"/>
</dbReference>
<dbReference type="GO" id="GO:0003677">
    <property type="term" value="F:DNA binding"/>
    <property type="evidence" value="ECO:0007669"/>
    <property type="project" value="UniProtKB-KW"/>
</dbReference>
<dbReference type="Proteomes" id="UP000225772">
    <property type="component" value="Segment"/>
</dbReference>
<keyword evidence="2" id="KW-0238">DNA-binding</keyword>
<dbReference type="Pfam" id="PF09669">
    <property type="entry name" value="Phage_pRha"/>
    <property type="match status" value="1"/>
</dbReference>
<name>A0A219YB91_9CAUD</name>
<evidence type="ECO:0000313" key="2">
    <source>
        <dbReference type="EMBL" id="APU01261.1"/>
    </source>
</evidence>
<evidence type="ECO:0000313" key="3">
    <source>
        <dbReference type="Proteomes" id="UP000225772"/>
    </source>
</evidence>
<dbReference type="InterPro" id="IPR014054">
    <property type="entry name" value="Phage_regulatory_Rha"/>
</dbReference>